<keyword evidence="10 19" id="KW-0863">Zinc-finger</keyword>
<feature type="compositionally biased region" description="Acidic residues" evidence="20">
    <location>
        <begin position="766"/>
        <end position="789"/>
    </location>
</feature>
<dbReference type="GO" id="GO:0008270">
    <property type="term" value="F:zinc ion binding"/>
    <property type="evidence" value="ECO:0007669"/>
    <property type="project" value="UniProtKB-KW"/>
</dbReference>
<feature type="domain" description="UBA" evidence="21">
    <location>
        <begin position="1623"/>
        <end position="1664"/>
    </location>
</feature>
<evidence type="ECO:0000256" key="1">
    <source>
        <dbReference type="ARBA" id="ARBA00000707"/>
    </source>
</evidence>
<dbReference type="InterPro" id="IPR038765">
    <property type="entry name" value="Papain-like_cys_pep_sf"/>
</dbReference>
<dbReference type="GO" id="GO:0016579">
    <property type="term" value="P:protein deubiquitination"/>
    <property type="evidence" value="ECO:0007669"/>
    <property type="project" value="InterPro"/>
</dbReference>
<keyword evidence="11" id="KW-0833">Ubl conjugation pathway</keyword>
<feature type="compositionally biased region" description="Acidic residues" evidence="20">
    <location>
        <begin position="812"/>
        <end position="824"/>
    </location>
</feature>
<keyword evidence="12" id="KW-0378">Hydrolase</keyword>
<dbReference type="PROSITE" id="PS50030">
    <property type="entry name" value="UBA"/>
    <property type="match status" value="2"/>
</dbReference>
<evidence type="ECO:0000256" key="7">
    <source>
        <dbReference type="ARBA" id="ARBA00022670"/>
    </source>
</evidence>
<evidence type="ECO:0000256" key="8">
    <source>
        <dbReference type="ARBA" id="ARBA00022723"/>
    </source>
</evidence>
<dbReference type="InterPro" id="IPR013083">
    <property type="entry name" value="Znf_RING/FYVE/PHD"/>
</dbReference>
<evidence type="ECO:0000259" key="22">
    <source>
        <dbReference type="PROSITE" id="PS50235"/>
    </source>
</evidence>
<feature type="region of interest" description="Disordered" evidence="20">
    <location>
        <begin position="1"/>
        <end position="36"/>
    </location>
</feature>
<dbReference type="SMART" id="SM00165">
    <property type="entry name" value="UBA"/>
    <property type="match status" value="2"/>
</dbReference>
<evidence type="ECO:0000313" key="24">
    <source>
        <dbReference type="EMBL" id="KAF2445835.1"/>
    </source>
</evidence>
<organism evidence="24 25">
    <name type="scientific">Karstenula rhodostoma CBS 690.94</name>
    <dbReference type="NCBI Taxonomy" id="1392251"/>
    <lineage>
        <taxon>Eukaryota</taxon>
        <taxon>Fungi</taxon>
        <taxon>Dikarya</taxon>
        <taxon>Ascomycota</taxon>
        <taxon>Pezizomycotina</taxon>
        <taxon>Dothideomycetes</taxon>
        <taxon>Pleosporomycetidae</taxon>
        <taxon>Pleosporales</taxon>
        <taxon>Massarineae</taxon>
        <taxon>Didymosphaeriaceae</taxon>
        <taxon>Karstenula</taxon>
    </lineage>
</organism>
<feature type="region of interest" description="Disordered" evidence="20">
    <location>
        <begin position="732"/>
        <end position="789"/>
    </location>
</feature>
<keyword evidence="9" id="KW-0677">Repeat</keyword>
<comment type="catalytic activity">
    <reaction evidence="1">
        <text>Thiol-dependent hydrolysis of ester, thioester, amide, peptide and isopeptide bonds formed by the C-terminal Gly of ubiquitin (a 76-residue protein attached to proteins as an intracellular targeting signal).</text>
        <dbReference type="EC" id="3.4.19.12"/>
    </reaction>
</comment>
<dbReference type="SUPFAM" id="SSF54001">
    <property type="entry name" value="Cysteine proteinases"/>
    <property type="match status" value="1"/>
</dbReference>
<dbReference type="FunFam" id="3.30.40.10:FF:000396">
    <property type="entry name" value="Ubiquitin carboxyl-terminal hydrolase"/>
    <property type="match status" value="1"/>
</dbReference>
<dbReference type="FunFam" id="3.90.70.10:FF:000144">
    <property type="entry name" value="Ubiquitinyl hydrolase 1"/>
    <property type="match status" value="1"/>
</dbReference>
<dbReference type="PROSITE" id="PS00973">
    <property type="entry name" value="USP_2"/>
    <property type="match status" value="1"/>
</dbReference>
<proteinExistence type="inferred from homology"/>
<dbReference type="SMART" id="SM00290">
    <property type="entry name" value="ZnF_UBP"/>
    <property type="match status" value="2"/>
</dbReference>
<dbReference type="SUPFAM" id="SSF46934">
    <property type="entry name" value="UBA-like"/>
    <property type="match status" value="1"/>
</dbReference>
<evidence type="ECO:0000256" key="10">
    <source>
        <dbReference type="ARBA" id="ARBA00022771"/>
    </source>
</evidence>
<sequence length="1826" mass="202044">MGRKAAKSANPPQGQKRPREDAEAGSPDKPVKRKRQANDLSMVELYNDLAAESEEIRLEAAKQLILKFSPENKPSATDVLKALNRLIQGLCTHRKAARFGFCVTLTELLRLIFAPSGASIEGLDLNVDTLLKKVEKQTKTEGNVSGLERRNHLIGKLFAYKAVLQSSILIEPELAMNSWNQLLDLVFGMARDTPWLREECALVLVQTIETLPTEAKLEPCVRALSDRLVSYKIANTPEGIAVWLALQEQHAFTLPPNVWHDNDPLSMKNRPKLAKVLKGDIQSSLGSDESDAVKSAATNANPQFAWNTLLSKVLQMDSESKAARTDASKSQFGQLWLHIVDAQLFGSSSSHERKSWGFKLFAQMIGQVPEWTFPALFSPNFMRTLRNQTSKDDRFLHAAALLAWKAIARRAQQTPESSLSLIVELTSKNGTTDFEHSSKAETLEKVALAADNNGLRKIVRHLHSLLIRPETTEQNVADHRRQTIADLLLNIVKHYTHYDDLVAEFSEKDNWLRNTLDLLVEHAYFNPSQNAKARKVPSPLISDSSREMFQERLSSCLTRLRPVAAGSQTSFGVVVVDKVRSKAANQAFEQIFKADEGVQETLEKAYETLDIVKTSDTTDGKASVFQGLTLLYAFTFIQIFNGDTDAIMMLHDLDASYNAISNPKKGASSESQDGFIEILLSFLGNTRTLFHKIAIEAFTAFAPEISLEGLRSMTDILDTEETLEGQKQLFSQADEEADVAESDDDEDTEDASDVEMVGGDAKDDESNSGDSEDSNSSDGDSEDEDDDDELTQFNNKLALTLQTSGLAANGDESGDDSDDSDMDDEQMMALDPHLSNIFKQRSQIAGKKQREEAKQNVIRFKSRVLDLLAVFLDKQFSNPLSLEVLLPVLRLTRASANKQFTDRSAKLLQSTLAKNNTPLPLLEDAEPVWEILKAVHEEAKQGGASTAHGSACSAASLHVVRTLVNADPDNYAKVVDVYAESQKNWFMDRKSEVRDSMFSQFLNWSSRSRSATKAEADDFRRAAARMACTHVNAAELRAPGPSQSVYREDCTQCFDSISTQDDPSGLDVCLYCFNGGCTSDRSHSSLHAAKTSHPLVLNIKRTRKQVQRDEPPQKVSRLAIAAETEADRYDTTTHVKCYACGVDDVDKSSGKLSEVVDAVLKANTFARQEEVKAWEQEMTACEHTLCLEQDAARQIESQGLGQCSSCDLKENLWLCLSCGNLGCGRQQFGGIGGNSHGVAHTKSSGHPVAVKLGSLTADGTADVYCYSCDEERVDPELPNHLAHWGINIKDRIKTEKSLTEMQVEQNLLWEFSMTTEDGKELKPLFGPNFTGLKNLGNSCYLNSTLQALFAMPEFADRYYLPDRPPPDAPQPAEDLETQLRKVADGLLSGRYSKPDSDVITSENTPEAPHQKGLAPAMLKHLIGRGHEEFSTMRQQDAFELLLHILKLISRSQHVAPAQDPVDAFRFVMEQRLQCLNCKKVRYRDDEQENISIPVPIRRLPKDDSMEVTDSEGKEKPKEEFESVTLKECLDIFTADEVVELTCSACGSKAGFTKKSLFKTFPAVLAVNARRFEIVNWVPTKQDVPVLVDDEAFSFDAYKSKGLQQDEELLPEDADAGSATNKWVPNEGALSMLEAMGFPRVRCEKALHATGNADPEAASNWLFAHMEDPDIDTPVDFNAGSGSGGGASSAVDPEKIENLGAMGFSAPQARQALKETGGDMERAVDWLFSHPDAQGDFDEGGSSEEPTAAKEKTLAGSDKLPANFQLQSIVCHKGSSIHAGHYVAFVRKQIPDEQSAAWVLFNDEKVAKAADVEEMKKFAYVYFFRRL</sequence>
<keyword evidence="8" id="KW-0479">Metal-binding</keyword>
<evidence type="ECO:0000259" key="21">
    <source>
        <dbReference type="PROSITE" id="PS50030"/>
    </source>
</evidence>
<evidence type="ECO:0000256" key="2">
    <source>
        <dbReference type="ARBA" id="ARBA00004123"/>
    </source>
</evidence>
<dbReference type="PANTHER" id="PTHR13213">
    <property type="entry name" value="MYB-BINDING PROTEIN 1A FAMILY MEMBER"/>
    <property type="match status" value="1"/>
</dbReference>
<dbReference type="InterPro" id="IPR018200">
    <property type="entry name" value="USP_CS"/>
</dbReference>
<dbReference type="InterPro" id="IPR015940">
    <property type="entry name" value="UBA"/>
</dbReference>
<dbReference type="Pfam" id="PF00627">
    <property type="entry name" value="UBA"/>
    <property type="match status" value="2"/>
</dbReference>
<dbReference type="CDD" id="cd14386">
    <property type="entry name" value="UBA2_UBP5"/>
    <property type="match status" value="1"/>
</dbReference>
<keyword evidence="13" id="KW-0788">Thiol protease</keyword>
<evidence type="ECO:0000256" key="5">
    <source>
        <dbReference type="ARBA" id="ARBA00012759"/>
    </source>
</evidence>
<dbReference type="GO" id="GO:0000182">
    <property type="term" value="F:rDNA binding"/>
    <property type="evidence" value="ECO:0007669"/>
    <property type="project" value="TreeGrafter"/>
</dbReference>
<comment type="similarity">
    <text evidence="3">Belongs to the MYBBP1A family.</text>
</comment>
<evidence type="ECO:0000256" key="11">
    <source>
        <dbReference type="ARBA" id="ARBA00022786"/>
    </source>
</evidence>
<dbReference type="InterPro" id="IPR041432">
    <property type="entry name" value="UBP13_Znf-UBP_var"/>
</dbReference>
<dbReference type="GO" id="GO:0005730">
    <property type="term" value="C:nucleolus"/>
    <property type="evidence" value="ECO:0007669"/>
    <property type="project" value="InterPro"/>
</dbReference>
<evidence type="ECO:0000256" key="13">
    <source>
        <dbReference type="ARBA" id="ARBA00022807"/>
    </source>
</evidence>
<dbReference type="Pfam" id="PF00443">
    <property type="entry name" value="UCH"/>
    <property type="match status" value="1"/>
</dbReference>
<dbReference type="PROSITE" id="PS50271">
    <property type="entry name" value="ZF_UBP"/>
    <property type="match status" value="1"/>
</dbReference>
<dbReference type="PANTHER" id="PTHR13213:SF2">
    <property type="entry name" value="MYB-BINDING PROTEIN 1A"/>
    <property type="match status" value="1"/>
</dbReference>
<reference evidence="24" key="1">
    <citation type="journal article" date="2020" name="Stud. Mycol.">
        <title>101 Dothideomycetes genomes: a test case for predicting lifestyles and emergence of pathogens.</title>
        <authorList>
            <person name="Haridas S."/>
            <person name="Albert R."/>
            <person name="Binder M."/>
            <person name="Bloem J."/>
            <person name="Labutti K."/>
            <person name="Salamov A."/>
            <person name="Andreopoulos B."/>
            <person name="Baker S."/>
            <person name="Barry K."/>
            <person name="Bills G."/>
            <person name="Bluhm B."/>
            <person name="Cannon C."/>
            <person name="Castanera R."/>
            <person name="Culley D."/>
            <person name="Daum C."/>
            <person name="Ezra D."/>
            <person name="Gonzalez J."/>
            <person name="Henrissat B."/>
            <person name="Kuo A."/>
            <person name="Liang C."/>
            <person name="Lipzen A."/>
            <person name="Lutzoni F."/>
            <person name="Magnuson J."/>
            <person name="Mondo S."/>
            <person name="Nolan M."/>
            <person name="Ohm R."/>
            <person name="Pangilinan J."/>
            <person name="Park H.-J."/>
            <person name="Ramirez L."/>
            <person name="Alfaro M."/>
            <person name="Sun H."/>
            <person name="Tritt A."/>
            <person name="Yoshinaga Y."/>
            <person name="Zwiers L.-H."/>
            <person name="Turgeon B."/>
            <person name="Goodwin S."/>
            <person name="Spatafora J."/>
            <person name="Crous P."/>
            <person name="Grigoriev I."/>
        </authorList>
    </citation>
    <scope>NUCLEOTIDE SEQUENCE</scope>
    <source>
        <strain evidence="24">CBS 690.94</strain>
    </source>
</reference>
<evidence type="ECO:0000256" key="19">
    <source>
        <dbReference type="PROSITE-ProRule" id="PRU00502"/>
    </source>
</evidence>
<dbReference type="Pfam" id="PF04931">
    <property type="entry name" value="DNA_pol_phi"/>
    <property type="match status" value="1"/>
</dbReference>
<keyword evidence="25" id="KW-1185">Reference proteome</keyword>
<dbReference type="Pfam" id="PF02148">
    <property type="entry name" value="zf-UBP"/>
    <property type="match status" value="1"/>
</dbReference>
<dbReference type="EC" id="3.4.19.12" evidence="5"/>
<dbReference type="SUPFAM" id="SSF57850">
    <property type="entry name" value="RING/U-box"/>
    <property type="match status" value="2"/>
</dbReference>
<dbReference type="CDD" id="cd02658">
    <property type="entry name" value="Peptidase_C19B"/>
    <property type="match status" value="1"/>
</dbReference>
<dbReference type="Gene3D" id="3.90.70.10">
    <property type="entry name" value="Cysteine proteinases"/>
    <property type="match status" value="1"/>
</dbReference>
<comment type="similarity">
    <text evidence="4">Belongs to the peptidase C19 family.</text>
</comment>
<dbReference type="InterPro" id="IPR028889">
    <property type="entry name" value="USP"/>
</dbReference>
<dbReference type="InterPro" id="IPR001394">
    <property type="entry name" value="Peptidase_C19_UCH"/>
</dbReference>
<dbReference type="Gene3D" id="3.30.40.10">
    <property type="entry name" value="Zinc/RING finger domain, C3HC4 (zinc finger)"/>
    <property type="match status" value="2"/>
</dbReference>
<feature type="compositionally biased region" description="Acidic residues" evidence="20">
    <location>
        <begin position="733"/>
        <end position="753"/>
    </location>
</feature>
<dbReference type="InterPro" id="IPR016024">
    <property type="entry name" value="ARM-type_fold"/>
</dbReference>
<dbReference type="PROSITE" id="PS50235">
    <property type="entry name" value="USP_3"/>
    <property type="match status" value="1"/>
</dbReference>
<evidence type="ECO:0000256" key="20">
    <source>
        <dbReference type="SAM" id="MobiDB-lite"/>
    </source>
</evidence>
<feature type="domain" description="UBP-type" evidence="23">
    <location>
        <begin position="1179"/>
        <end position="1288"/>
    </location>
</feature>
<gene>
    <name evidence="24" type="ORF">P171DRAFT_443434</name>
</gene>
<dbReference type="InterPro" id="IPR009060">
    <property type="entry name" value="UBA-like_sf"/>
</dbReference>
<dbReference type="Gene3D" id="1.10.8.10">
    <property type="entry name" value="DNA helicase RuvA subunit, C-terminal domain"/>
    <property type="match status" value="2"/>
</dbReference>
<keyword evidence="15" id="KW-0539">Nucleus</keyword>
<name>A0A9P4UD60_9PLEO</name>
<dbReference type="InterPro" id="IPR007015">
    <property type="entry name" value="DNA_pol_V/MYBBP1A"/>
</dbReference>
<evidence type="ECO:0000313" key="25">
    <source>
        <dbReference type="Proteomes" id="UP000799764"/>
    </source>
</evidence>
<dbReference type="FunFam" id="1.10.8.10:FF:000086">
    <property type="entry name" value="Ubiquitin carboxyl-terminal hydrolase"/>
    <property type="match status" value="1"/>
</dbReference>
<dbReference type="PROSITE" id="PS00972">
    <property type="entry name" value="USP_1"/>
    <property type="match status" value="1"/>
</dbReference>
<evidence type="ECO:0000256" key="6">
    <source>
        <dbReference type="ARBA" id="ARBA00014611"/>
    </source>
</evidence>
<evidence type="ECO:0000256" key="14">
    <source>
        <dbReference type="ARBA" id="ARBA00022833"/>
    </source>
</evidence>
<evidence type="ECO:0000256" key="18">
    <source>
        <dbReference type="ARBA" id="ARBA00032096"/>
    </source>
</evidence>
<protein>
    <recommendedName>
        <fullName evidence="6">Ubiquitin carboxyl-terminal hydrolase 14</fullName>
        <ecNumber evidence="5">3.4.19.12</ecNumber>
    </recommendedName>
    <alternativeName>
        <fullName evidence="16">Deubiquitinating enzyme 14</fullName>
    </alternativeName>
    <alternativeName>
        <fullName evidence="17">Ubiquitin thioesterase 14</fullName>
    </alternativeName>
    <alternativeName>
        <fullName evidence="18">Ubiquitin-specific-processing protease 14</fullName>
    </alternativeName>
</protein>
<dbReference type="Pfam" id="PF17807">
    <property type="entry name" value="zf-UBP_var"/>
    <property type="match status" value="1"/>
</dbReference>
<comment type="caution">
    <text evidence="24">The sequence shown here is derived from an EMBL/GenBank/DDBJ whole genome shotgun (WGS) entry which is preliminary data.</text>
</comment>
<dbReference type="CDD" id="cd14385">
    <property type="entry name" value="UBA1_spUBP14_like"/>
    <property type="match status" value="1"/>
</dbReference>
<comment type="subcellular location">
    <subcellularLocation>
        <location evidence="2">Nucleus</location>
    </subcellularLocation>
</comment>
<evidence type="ECO:0000256" key="17">
    <source>
        <dbReference type="ARBA" id="ARBA00029889"/>
    </source>
</evidence>
<dbReference type="GO" id="GO:0006508">
    <property type="term" value="P:proteolysis"/>
    <property type="evidence" value="ECO:0007669"/>
    <property type="project" value="UniProtKB-KW"/>
</dbReference>
<dbReference type="GO" id="GO:0006355">
    <property type="term" value="P:regulation of DNA-templated transcription"/>
    <property type="evidence" value="ECO:0007669"/>
    <property type="project" value="InterPro"/>
</dbReference>
<feature type="domain" description="UBA" evidence="21">
    <location>
        <begin position="1689"/>
        <end position="1729"/>
    </location>
</feature>
<keyword evidence="7" id="KW-0645">Protease</keyword>
<dbReference type="Proteomes" id="UP000799764">
    <property type="component" value="Unassembled WGS sequence"/>
</dbReference>
<dbReference type="FunFam" id="3.90.70.10:FF:000235">
    <property type="entry name" value="Ubiquitin carboxyl-terminal hydrolase"/>
    <property type="match status" value="1"/>
</dbReference>
<dbReference type="InterPro" id="IPR001607">
    <property type="entry name" value="Znf_UBP"/>
</dbReference>
<dbReference type="SUPFAM" id="SSF48371">
    <property type="entry name" value="ARM repeat"/>
    <property type="match status" value="1"/>
</dbReference>
<evidence type="ECO:0000256" key="4">
    <source>
        <dbReference type="ARBA" id="ARBA00009085"/>
    </source>
</evidence>
<evidence type="ECO:0000256" key="12">
    <source>
        <dbReference type="ARBA" id="ARBA00022801"/>
    </source>
</evidence>
<accession>A0A9P4UD60</accession>
<dbReference type="OrthoDB" id="342531at2759"/>
<feature type="domain" description="USP" evidence="22">
    <location>
        <begin position="1330"/>
        <end position="1826"/>
    </location>
</feature>
<evidence type="ECO:0000259" key="23">
    <source>
        <dbReference type="PROSITE" id="PS50271"/>
    </source>
</evidence>
<evidence type="ECO:0000256" key="9">
    <source>
        <dbReference type="ARBA" id="ARBA00022737"/>
    </source>
</evidence>
<evidence type="ECO:0000256" key="15">
    <source>
        <dbReference type="ARBA" id="ARBA00023242"/>
    </source>
</evidence>
<dbReference type="EMBL" id="MU001499">
    <property type="protein sequence ID" value="KAF2445835.1"/>
    <property type="molecule type" value="Genomic_DNA"/>
</dbReference>
<evidence type="ECO:0000256" key="16">
    <source>
        <dbReference type="ARBA" id="ARBA00029877"/>
    </source>
</evidence>
<dbReference type="FunFam" id="3.30.40.10:FF:000587">
    <property type="entry name" value="Ubiquitin carboxyl-terminal hydrolase"/>
    <property type="match status" value="1"/>
</dbReference>
<keyword evidence="14" id="KW-0862">Zinc</keyword>
<evidence type="ECO:0000256" key="3">
    <source>
        <dbReference type="ARBA" id="ARBA00006809"/>
    </source>
</evidence>
<feature type="region of interest" description="Disordered" evidence="20">
    <location>
        <begin position="801"/>
        <end position="824"/>
    </location>
</feature>
<dbReference type="GO" id="GO:0004843">
    <property type="term" value="F:cysteine-type deubiquitinase activity"/>
    <property type="evidence" value="ECO:0007669"/>
    <property type="project" value="UniProtKB-EC"/>
</dbReference>